<organism evidence="2 3">
    <name type="scientific">Stephania yunnanensis</name>
    <dbReference type="NCBI Taxonomy" id="152371"/>
    <lineage>
        <taxon>Eukaryota</taxon>
        <taxon>Viridiplantae</taxon>
        <taxon>Streptophyta</taxon>
        <taxon>Embryophyta</taxon>
        <taxon>Tracheophyta</taxon>
        <taxon>Spermatophyta</taxon>
        <taxon>Magnoliopsida</taxon>
        <taxon>Ranunculales</taxon>
        <taxon>Menispermaceae</taxon>
        <taxon>Menispermoideae</taxon>
        <taxon>Cissampelideae</taxon>
        <taxon>Stephania</taxon>
    </lineage>
</organism>
<evidence type="ECO:0000256" key="1">
    <source>
        <dbReference type="SAM" id="MobiDB-lite"/>
    </source>
</evidence>
<name>A0AAP0HDS3_9MAGN</name>
<accession>A0AAP0HDS3</accession>
<gene>
    <name evidence="2" type="ORF">Syun_031942</name>
</gene>
<dbReference type="EMBL" id="JBBNAF010000061">
    <property type="protein sequence ID" value="KAK9080907.1"/>
    <property type="molecule type" value="Genomic_DNA"/>
</dbReference>
<dbReference type="Proteomes" id="UP001420932">
    <property type="component" value="Unassembled WGS sequence"/>
</dbReference>
<dbReference type="AlphaFoldDB" id="A0AAP0HDS3"/>
<protein>
    <submittedName>
        <fullName evidence="2">Uncharacterized protein</fullName>
    </submittedName>
</protein>
<evidence type="ECO:0000313" key="2">
    <source>
        <dbReference type="EMBL" id="KAK9080907.1"/>
    </source>
</evidence>
<sequence length="281" mass="30822">MSSAPIDTQACLGTKMRGKAPRFVSTNKSSFPPILAKPVPSSWFRRIVDRTNGNLVNPFMRHGVNHIALASAGPSQCFVLIKQMDSLVRTRFESTVRRPRKALERAAQVRPPTARGGPLSPRSSSSSPPKLDGSFTLETRCGYEYDRRERYSLASDFQGSAGAHRHHQRAVLFQLAGPYLRRAASVGAVSLNKDNSSRGPRRRLRLPNVAVNRRVPLRILTRFPFEARAKHVSYGIRTDGSSAARALGFTNTAAPSYSSGLDNCPDGRRGLRASAAIHFLG</sequence>
<keyword evidence="3" id="KW-1185">Reference proteome</keyword>
<feature type="region of interest" description="Disordered" evidence="1">
    <location>
        <begin position="94"/>
        <end position="135"/>
    </location>
</feature>
<feature type="compositionally biased region" description="Basic and acidic residues" evidence="1">
    <location>
        <begin position="94"/>
        <end position="104"/>
    </location>
</feature>
<reference evidence="2 3" key="1">
    <citation type="submission" date="2024-01" db="EMBL/GenBank/DDBJ databases">
        <title>Genome assemblies of Stephania.</title>
        <authorList>
            <person name="Yang L."/>
        </authorList>
    </citation>
    <scope>NUCLEOTIDE SEQUENCE [LARGE SCALE GENOMIC DNA]</scope>
    <source>
        <strain evidence="2">YNDBR</strain>
        <tissue evidence="2">Leaf</tissue>
    </source>
</reference>
<proteinExistence type="predicted"/>
<comment type="caution">
    <text evidence="2">The sequence shown here is derived from an EMBL/GenBank/DDBJ whole genome shotgun (WGS) entry which is preliminary data.</text>
</comment>
<evidence type="ECO:0000313" key="3">
    <source>
        <dbReference type="Proteomes" id="UP001420932"/>
    </source>
</evidence>
<feature type="compositionally biased region" description="Low complexity" evidence="1">
    <location>
        <begin position="118"/>
        <end position="129"/>
    </location>
</feature>